<evidence type="ECO:0000313" key="3">
    <source>
        <dbReference type="Proteomes" id="UP000304148"/>
    </source>
</evidence>
<evidence type="ECO:0008006" key="4">
    <source>
        <dbReference type="Google" id="ProtNLM"/>
    </source>
</evidence>
<dbReference type="EMBL" id="LS992241">
    <property type="protein sequence ID" value="SYX85017.1"/>
    <property type="molecule type" value="Genomic_DNA"/>
</dbReference>
<dbReference type="InterPro" id="IPR002816">
    <property type="entry name" value="TraB/PrgY/GumN_fam"/>
</dbReference>
<dbReference type="Pfam" id="PF01963">
    <property type="entry name" value="TraB_PrgY_gumN"/>
    <property type="match status" value="1"/>
</dbReference>
<feature type="signal peptide" evidence="1">
    <location>
        <begin position="1"/>
        <end position="33"/>
    </location>
</feature>
<dbReference type="Proteomes" id="UP000304148">
    <property type="component" value="Chromosome"/>
</dbReference>
<protein>
    <recommendedName>
        <fullName evidence="4">GumN family protein</fullName>
    </recommendedName>
</protein>
<proteinExistence type="predicted"/>
<keyword evidence="1" id="KW-0732">Signal</keyword>
<dbReference type="AlphaFoldDB" id="A0A383RD49"/>
<dbReference type="InterPro" id="IPR047111">
    <property type="entry name" value="YbaP-like"/>
</dbReference>
<name>A0A383RD49_PAEAL</name>
<accession>A0A383RD49</accession>
<organism evidence="2 3">
    <name type="scientific">Paenibacillus alvei</name>
    <name type="common">Bacillus alvei</name>
    <dbReference type="NCBI Taxonomy" id="44250"/>
    <lineage>
        <taxon>Bacteria</taxon>
        <taxon>Bacillati</taxon>
        <taxon>Bacillota</taxon>
        <taxon>Bacilli</taxon>
        <taxon>Bacillales</taxon>
        <taxon>Paenibacillaceae</taxon>
        <taxon>Paenibacillus</taxon>
    </lineage>
</organism>
<sequence length="464" mass="51197">MVKTSKWDKIKRSLASGLVASVAMLGFVIPAQANQAPVEAPQVSSWSISVLNEGEKYGIFPLTWYTDGTFQQPITTDKFQALLKATSAKLDALELKKKNTFTVPATEKVITRESVIHAVYGVLDQYELPESMNIGTDEPVAFFQKKGIVNGTGKGLDLDKPSTVEQAVVMASRLVEYTYDAVDGGAKGLLWKATKGQNTLYLLGSIHVGTPEMYPMKKSVRDAFKQADSLWVEVNLLGNKDMDYFTQSMAYTDGTTLKDHVSKETYAKLQQVLEKMQLPKDIFDGFKPWAVSNNLMLAGMTGSTEEAAQGAALGIDAYFTNSALLTGKPIHELEGLKLQSDIFNKVPAATQEKELNDAMDNVLTPTGKPDESMGLLKSWQQLWVKADLDQFSKSFTSSEEMTQTEAAQRLFGERDKNMAKQLMEQLDKEGSSTQFVVVGAGHFVIKDMIIDQLKANGYQVEFVK</sequence>
<gene>
    <name evidence="2" type="ORF">PBLR_13439</name>
</gene>
<reference evidence="3" key="1">
    <citation type="submission" date="2018-08" db="EMBL/GenBank/DDBJ databases">
        <authorList>
            <person name="Chevrot R."/>
        </authorList>
    </citation>
    <scope>NUCLEOTIDE SEQUENCE [LARGE SCALE GENOMIC DNA]</scope>
</reference>
<dbReference type="PANTHER" id="PTHR40590">
    <property type="entry name" value="CYTOPLASMIC PROTEIN-RELATED"/>
    <property type="match status" value="1"/>
</dbReference>
<feature type="chain" id="PRO_5017012474" description="GumN family protein" evidence="1">
    <location>
        <begin position="34"/>
        <end position="464"/>
    </location>
</feature>
<evidence type="ECO:0000313" key="2">
    <source>
        <dbReference type="EMBL" id="SYX85017.1"/>
    </source>
</evidence>
<dbReference type="PANTHER" id="PTHR40590:SF1">
    <property type="entry name" value="CYTOPLASMIC PROTEIN"/>
    <property type="match status" value="1"/>
</dbReference>
<evidence type="ECO:0000256" key="1">
    <source>
        <dbReference type="SAM" id="SignalP"/>
    </source>
</evidence>
<dbReference type="CDD" id="cd14789">
    <property type="entry name" value="Tiki"/>
    <property type="match status" value="1"/>
</dbReference>